<evidence type="ECO:0000313" key="1">
    <source>
        <dbReference type="EMBL" id="MBD2828953.1"/>
    </source>
</evidence>
<organism evidence="1">
    <name type="scientific">Streptomyces globisporus</name>
    <dbReference type="NCBI Taxonomy" id="1908"/>
    <lineage>
        <taxon>Bacteria</taxon>
        <taxon>Bacillati</taxon>
        <taxon>Actinomycetota</taxon>
        <taxon>Actinomycetes</taxon>
        <taxon>Kitasatosporales</taxon>
        <taxon>Streptomycetaceae</taxon>
        <taxon>Streptomyces</taxon>
    </lineage>
</organism>
<gene>
    <name evidence="1" type="ORF">ID875_12630</name>
</gene>
<comment type="caution">
    <text evidence="1">The sequence shown here is derived from an EMBL/GenBank/DDBJ whole genome shotgun (WGS) entry which is preliminary data.</text>
</comment>
<accession>A0A927BL26</accession>
<dbReference type="EMBL" id="JACWUS010000001">
    <property type="protein sequence ID" value="MBD2828953.1"/>
    <property type="molecule type" value="Genomic_DNA"/>
</dbReference>
<reference evidence="1" key="1">
    <citation type="journal article" date="2020" name="PLoS ONE">
        <title>Isolation and characterization of Streptomyces bacteriophages and Streptomyces strains encoding biosynthetic arsenals: Streptomyces strains and phages for antibiotic discovery.</title>
        <authorList>
            <person name="Montano E.T."/>
            <person name="Nideffer J.F."/>
            <person name="Brumage L."/>
            <person name="Erb M."/>
            <person name="Derman A.I."/>
            <person name="Davis J.P."/>
            <person name="Estrada E."/>
            <person name="Fu S."/>
            <person name="Le D."/>
            <person name="Vuppala A."/>
            <person name="Tran C."/>
            <person name="Luterstein E."/>
            <person name="Lakkaraju S."/>
            <person name="Panchagnula S."/>
            <person name="Ren C."/>
            <person name="Doan J."/>
            <person name="Tran S."/>
            <person name="Soriano J."/>
            <person name="Fujita Y."/>
            <person name="Gutala P."/>
            <person name="Fujii Q."/>
            <person name="Lee M."/>
            <person name="Bui A."/>
            <person name="Villarreal C."/>
            <person name="Shing S.R."/>
            <person name="Kim S."/>
            <person name="Freeman D."/>
            <person name="Racha V."/>
            <person name="Ho A."/>
            <person name="Kumar P."/>
            <person name="Falah K."/>
            <person name="Dawson T."/>
            <person name="Enustun E."/>
            <person name="Prichard A."/>
            <person name="Gomez A."/>
            <person name="Khanna K."/>
            <person name="Trigg S."/>
            <person name="Fernandez L."/>
            <person name="Pogliano K."/>
            <person name="Pogliano J."/>
        </authorList>
    </citation>
    <scope>NUCLEOTIDE SEQUENCE</scope>
    <source>
        <strain evidence="1">QF2</strain>
    </source>
</reference>
<protein>
    <submittedName>
        <fullName evidence="1">Uncharacterized protein</fullName>
    </submittedName>
</protein>
<proteinExistence type="predicted"/>
<sequence length="45" mass="4828">MEEQLVRAFRFAARGVGSALDYLALRTGVGTLTNGVRTTLGRKSS</sequence>
<dbReference type="AlphaFoldDB" id="A0A927BL26"/>
<name>A0A927BL26_STRGL</name>